<evidence type="ECO:0000313" key="1">
    <source>
        <dbReference type="EMBL" id="MBO1267757.1"/>
    </source>
</evidence>
<organism evidence="1 2">
    <name type="scientific">Arthrobacter cavernae</name>
    <dbReference type="NCBI Taxonomy" id="2817681"/>
    <lineage>
        <taxon>Bacteria</taxon>
        <taxon>Bacillati</taxon>
        <taxon>Actinomycetota</taxon>
        <taxon>Actinomycetes</taxon>
        <taxon>Micrococcales</taxon>
        <taxon>Micrococcaceae</taxon>
        <taxon>Arthrobacter</taxon>
    </lineage>
</organism>
<dbReference type="EMBL" id="JAFNLL010000013">
    <property type="protein sequence ID" value="MBO1267757.1"/>
    <property type="molecule type" value="Genomic_DNA"/>
</dbReference>
<protein>
    <submittedName>
        <fullName evidence="1">Uncharacterized protein</fullName>
    </submittedName>
</protein>
<dbReference type="Proteomes" id="UP000664164">
    <property type="component" value="Unassembled WGS sequence"/>
</dbReference>
<gene>
    <name evidence="1" type="ORF">J1902_07130</name>
</gene>
<proteinExistence type="predicted"/>
<keyword evidence="2" id="KW-1185">Reference proteome</keyword>
<comment type="caution">
    <text evidence="1">The sequence shown here is derived from an EMBL/GenBank/DDBJ whole genome shotgun (WGS) entry which is preliminary data.</text>
</comment>
<dbReference type="AlphaFoldDB" id="A0A939HGW2"/>
<accession>A0A939HGW2</accession>
<name>A0A939HGW2_9MICC</name>
<reference evidence="1" key="1">
    <citation type="submission" date="2021-03" db="EMBL/GenBank/DDBJ databases">
        <title>A new species, PO-11, isolated from a karst cave deposit.</title>
        <authorList>
            <person name="Zhaoxiaoyong W."/>
        </authorList>
    </citation>
    <scope>NUCLEOTIDE SEQUENCE</scope>
    <source>
        <strain evidence="1">PO-11</strain>
    </source>
</reference>
<sequence>MTRWKYLWRNEFVELRREQRVTGAGWVDDVSPDGTILWIHLAGGRGRVMIHVDDGLDIWRVDPRMLPDRTAPIPARLAS</sequence>
<evidence type="ECO:0000313" key="2">
    <source>
        <dbReference type="Proteomes" id="UP000664164"/>
    </source>
</evidence>